<reference evidence="5" key="2">
    <citation type="submission" date="2020-09" db="EMBL/GenBank/DDBJ databases">
        <authorList>
            <person name="Sun Q."/>
            <person name="Ohkuma M."/>
        </authorList>
    </citation>
    <scope>NUCLEOTIDE SEQUENCE</scope>
    <source>
        <strain evidence="5">JCM 10088</strain>
    </source>
</reference>
<dbReference type="Gene3D" id="3.40.1280.30">
    <property type="match status" value="1"/>
</dbReference>
<dbReference type="OrthoDB" id="14987at2157"/>
<evidence type="ECO:0000259" key="4">
    <source>
        <dbReference type="PROSITE" id="PS51675"/>
    </source>
</evidence>
<dbReference type="InterPro" id="IPR028564">
    <property type="entry name" value="MT_TRM10-typ"/>
</dbReference>
<dbReference type="RefSeq" id="WP_188595973.1">
    <property type="nucleotide sequence ID" value="NZ_BMNL01000001.1"/>
</dbReference>
<feature type="domain" description="SAM-dependent MTase TRM10-type" evidence="4">
    <location>
        <begin position="85"/>
        <end position="277"/>
    </location>
</feature>
<reference evidence="5" key="1">
    <citation type="journal article" date="2014" name="Int. J. Syst. Evol. Microbiol.">
        <title>Complete genome sequence of Corynebacterium casei LMG S-19264T (=DSM 44701T), isolated from a smear-ripened cheese.</title>
        <authorList>
            <consortium name="US DOE Joint Genome Institute (JGI-PGF)"/>
            <person name="Walter F."/>
            <person name="Albersmeier A."/>
            <person name="Kalinowski J."/>
            <person name="Ruckert C."/>
        </authorList>
    </citation>
    <scope>NUCLEOTIDE SEQUENCE</scope>
    <source>
        <strain evidence="5">JCM 10088</strain>
    </source>
</reference>
<gene>
    <name evidence="5" type="ORF">GCM10007981_06300</name>
</gene>
<keyword evidence="1 5" id="KW-0489">Methyltransferase</keyword>
<comment type="caution">
    <text evidence="5">The sequence shown here is derived from an EMBL/GenBank/DDBJ whole genome shotgun (WGS) entry which is preliminary data.</text>
</comment>
<dbReference type="AlphaFoldDB" id="A0A830GT51"/>
<dbReference type="PROSITE" id="PS51675">
    <property type="entry name" value="SAM_MT_TRM10"/>
    <property type="match status" value="1"/>
</dbReference>
<keyword evidence="2 5" id="KW-0808">Transferase</keyword>
<organism evidence="5 6">
    <name type="scientific">Thermocladium modestius</name>
    <dbReference type="NCBI Taxonomy" id="62609"/>
    <lineage>
        <taxon>Archaea</taxon>
        <taxon>Thermoproteota</taxon>
        <taxon>Thermoprotei</taxon>
        <taxon>Thermoproteales</taxon>
        <taxon>Thermoproteaceae</taxon>
        <taxon>Thermocladium</taxon>
    </lineage>
</organism>
<sequence length="334" mass="36969">MIAASLLASALRSELGCSSLCVPGRYLRRGLQGVAVDALIGRLSVARERCAGRMIIDAPIPVIVPARDGASEADCMIVEGPGDLDVESLRNAMPRSPLFIIDLSLWDKHSEVEKKELVEQVISSINYVREYLWDGNLLVSSAPGGFMELFNRYAPDMRHMVRITSNPPLQFMKGARSAVLDPYGDAVSEEELKGVDVFLVGGIVDKERKVSNETFSLYRSLGLDNYGVPRYKLTLWGSRVGVPDRINKIVKILLDAVVGGRGLDDAILAAQSNKDRLQRLVHELQVRGRIINVNGERRLAINENELKDIISRLGINDKVLRRATRGIKLLVENE</sequence>
<proteinExistence type="predicted"/>
<keyword evidence="6" id="KW-1185">Reference proteome</keyword>
<evidence type="ECO:0000313" key="5">
    <source>
        <dbReference type="EMBL" id="GGP20015.1"/>
    </source>
</evidence>
<evidence type="ECO:0000256" key="2">
    <source>
        <dbReference type="ARBA" id="ARBA00022679"/>
    </source>
</evidence>
<dbReference type="GO" id="GO:0032259">
    <property type="term" value="P:methylation"/>
    <property type="evidence" value="ECO:0007669"/>
    <property type="project" value="UniProtKB-KW"/>
</dbReference>
<keyword evidence="3" id="KW-0949">S-adenosyl-L-methionine</keyword>
<evidence type="ECO:0000256" key="3">
    <source>
        <dbReference type="ARBA" id="ARBA00022691"/>
    </source>
</evidence>
<accession>A0A830GT51</accession>
<dbReference type="GO" id="GO:0008168">
    <property type="term" value="F:methyltransferase activity"/>
    <property type="evidence" value="ECO:0007669"/>
    <property type="project" value="UniProtKB-KW"/>
</dbReference>
<evidence type="ECO:0000256" key="1">
    <source>
        <dbReference type="ARBA" id="ARBA00022603"/>
    </source>
</evidence>
<protein>
    <submittedName>
        <fullName evidence="5">tRNA (Guanine-N1)-methyltransferase</fullName>
    </submittedName>
</protein>
<dbReference type="EMBL" id="BMNL01000001">
    <property type="protein sequence ID" value="GGP20015.1"/>
    <property type="molecule type" value="Genomic_DNA"/>
</dbReference>
<evidence type="ECO:0000313" key="6">
    <source>
        <dbReference type="Proteomes" id="UP000610960"/>
    </source>
</evidence>
<name>A0A830GT51_9CREN</name>
<dbReference type="Proteomes" id="UP000610960">
    <property type="component" value="Unassembled WGS sequence"/>
</dbReference>
<dbReference type="InterPro" id="IPR038459">
    <property type="entry name" value="MT_TRM10-typ_sf"/>
</dbReference>